<comment type="caution">
    <text evidence="1">The sequence shown here is derived from an EMBL/GenBank/DDBJ whole genome shotgun (WGS) entry which is preliminary data.</text>
</comment>
<dbReference type="Proteomes" id="UP000831701">
    <property type="component" value="Chromosome 22"/>
</dbReference>
<protein>
    <submittedName>
        <fullName evidence="1">Uncharacterized protein</fullName>
    </submittedName>
</protein>
<name>A0ACB8VF42_9TELE</name>
<reference evidence="1" key="1">
    <citation type="submission" date="2022-04" db="EMBL/GenBank/DDBJ databases">
        <title>Jade perch genome.</title>
        <authorList>
            <person name="Chao B."/>
        </authorList>
    </citation>
    <scope>NUCLEOTIDE SEQUENCE</scope>
    <source>
        <strain evidence="1">CB-2022</strain>
    </source>
</reference>
<keyword evidence="2" id="KW-1185">Reference proteome</keyword>
<evidence type="ECO:0000313" key="1">
    <source>
        <dbReference type="EMBL" id="KAI3354000.1"/>
    </source>
</evidence>
<gene>
    <name evidence="1" type="ORF">L3Q82_018557</name>
</gene>
<sequence>MDRFRWTSLGLCFLVCAGLVLSCDQDEFTHLDQGLDPGSLLAGAVVLGSTMEVPDPESCRAACCDKPGCDLALVGYPADGGPQCQLVTCVVRGRDLCVLRADSQFKVYRRRAKAEARTQAEDGGEGLHVVPLMGVPEPKSNETNNILCRLPMKTGSCRASFPKFFYNVTSQSCQSFIYGGCGANNNNFDTQEECEAACNGVTGSVLPDESTPAPPQRLIKAARMAPAFKSEASQESEGPAESEPAATESAAPQEKEMTTGDFEELCGVKPDAGLCKAAFQRWYYNRETGSCEQFIYGGCQGNKNNHHSRESCIATCTVTVLPSSKKDESAPVPRVTAEDSCMMTPDPGPCRAAFTKFYFDQSSGSCKTFMYGGCRGNENRYNSAEECKASCDPPIIAIFLFVALAAISALILALVIFVALKRRKQYRRTLSVSDKEELLPDEQSSMESLAVPESPKPNKA</sequence>
<organism evidence="1 2">
    <name type="scientific">Scortum barcoo</name>
    <name type="common">barcoo grunter</name>
    <dbReference type="NCBI Taxonomy" id="214431"/>
    <lineage>
        <taxon>Eukaryota</taxon>
        <taxon>Metazoa</taxon>
        <taxon>Chordata</taxon>
        <taxon>Craniata</taxon>
        <taxon>Vertebrata</taxon>
        <taxon>Euteleostomi</taxon>
        <taxon>Actinopterygii</taxon>
        <taxon>Neopterygii</taxon>
        <taxon>Teleostei</taxon>
        <taxon>Neoteleostei</taxon>
        <taxon>Acanthomorphata</taxon>
        <taxon>Eupercaria</taxon>
        <taxon>Centrarchiformes</taxon>
        <taxon>Terapontoidei</taxon>
        <taxon>Terapontidae</taxon>
        <taxon>Scortum</taxon>
    </lineage>
</organism>
<proteinExistence type="predicted"/>
<dbReference type="EMBL" id="CM041552">
    <property type="protein sequence ID" value="KAI3354000.1"/>
    <property type="molecule type" value="Genomic_DNA"/>
</dbReference>
<accession>A0ACB8VF42</accession>
<evidence type="ECO:0000313" key="2">
    <source>
        <dbReference type="Proteomes" id="UP000831701"/>
    </source>
</evidence>